<evidence type="ECO:0000313" key="2">
    <source>
        <dbReference type="Proteomes" id="UP000008839"/>
    </source>
</evidence>
<evidence type="ECO:0000313" key="1">
    <source>
        <dbReference type="EMBL" id="ACC58205.1"/>
    </source>
</evidence>
<accession>A0A7U3Y283</accession>
<dbReference type="EMBL" id="CP000863">
    <property type="protein sequence ID" value="ACC58205.1"/>
    <property type="molecule type" value="Genomic_DNA"/>
</dbReference>
<gene>
    <name evidence="1" type="ordered locus">ACICU_02893</name>
</gene>
<dbReference type="KEGG" id="abc:ACICU_02893"/>
<proteinExistence type="predicted"/>
<sequence>MPPLRRNGRGTPLGVLASFDQSVNPLSFCHHNFNALAELPIKRSWLCTSIISWQALPKAITTPHKL</sequence>
<dbReference type="Proteomes" id="UP000008839">
    <property type="component" value="Chromosome"/>
</dbReference>
<protein>
    <submittedName>
        <fullName evidence="1">Uncharacterized protein</fullName>
    </submittedName>
</protein>
<reference evidence="1 2" key="1">
    <citation type="journal article" date="2008" name="Antimicrob. Agents Chemother.">
        <title>Whole-genome pyrosequencing of an epidemic multidrug-resistant Acinetobacter baumannii strain belonging to the European clone II group.</title>
        <authorList>
            <person name="Iacono M."/>
            <person name="Villa L."/>
            <person name="Fortini D."/>
            <person name="Bordoni R."/>
            <person name="Imperi F."/>
            <person name="Bonnal R.J."/>
            <person name="Sicheritz-Ponten T."/>
            <person name="De Bellis G."/>
            <person name="Visca P."/>
            <person name="Cassone A."/>
            <person name="Carattoli A."/>
        </authorList>
    </citation>
    <scope>NUCLEOTIDE SEQUENCE [LARGE SCALE GENOMIC DNA]</scope>
    <source>
        <strain evidence="1 2">ACICU</strain>
    </source>
</reference>
<organism evidence="1 2">
    <name type="scientific">Acinetobacter baumannii (strain ACICU)</name>
    <dbReference type="NCBI Taxonomy" id="405416"/>
    <lineage>
        <taxon>Bacteria</taxon>
        <taxon>Pseudomonadati</taxon>
        <taxon>Pseudomonadota</taxon>
        <taxon>Gammaproteobacteria</taxon>
        <taxon>Moraxellales</taxon>
        <taxon>Moraxellaceae</taxon>
        <taxon>Acinetobacter</taxon>
        <taxon>Acinetobacter calcoaceticus/baumannii complex</taxon>
    </lineage>
</organism>
<dbReference type="AlphaFoldDB" id="A0A7U3Y283"/>
<name>A0A7U3Y283_ACIBC</name>